<dbReference type="InterPro" id="IPR000863">
    <property type="entry name" value="Sulfotransferase_dom"/>
</dbReference>
<sequence length="314" mass="38183">MKLTHIQPPKNLPTNIFPQEYWSQRVFRYSANHERFLEKIHEMEIYEDDVWLVTLPKCGTTWMQELLWLAMNNYDFQTAKNEHLELRSPFLEFDYLFYQDFEKAFKPIDTLRRPRLIKTHLCLGLLPAQIWEKKPKIIYVSRSPKDSFVSEYHFFRQLGYFPPEHTLEEYLKERIEDIHSNEQFDNMMEFYLLKNEPWLYYTSFERMKADLRSVIGDVGQFLNKTIDEDTMQEMLKHLSFEEMKKNPTTNHYWEIERAHKERNVSLDGFQFCRKGKINGYKEEISSDMAKKLDDWVQNKMAFYNITLDEMLLLK</sequence>
<evidence type="ECO:0000313" key="4">
    <source>
        <dbReference type="EMBL" id="JAV17600.1"/>
    </source>
</evidence>
<dbReference type="EMBL" id="GFDG01001199">
    <property type="protein sequence ID" value="JAV17600.1"/>
    <property type="molecule type" value="Transcribed_RNA"/>
</dbReference>
<dbReference type="Pfam" id="PF00685">
    <property type="entry name" value="Sulfotransfer_1"/>
    <property type="match status" value="1"/>
</dbReference>
<accession>A0A1L8EFU8</accession>
<dbReference type="GO" id="GO:0008146">
    <property type="term" value="F:sulfotransferase activity"/>
    <property type="evidence" value="ECO:0007669"/>
    <property type="project" value="InterPro"/>
</dbReference>
<organism evidence="4">
    <name type="scientific">Haematobia irritans</name>
    <name type="common">Horn fly</name>
    <name type="synonym">Conops irritans</name>
    <dbReference type="NCBI Taxonomy" id="7368"/>
    <lineage>
        <taxon>Eukaryota</taxon>
        <taxon>Metazoa</taxon>
        <taxon>Ecdysozoa</taxon>
        <taxon>Arthropoda</taxon>
        <taxon>Hexapoda</taxon>
        <taxon>Insecta</taxon>
        <taxon>Pterygota</taxon>
        <taxon>Neoptera</taxon>
        <taxon>Endopterygota</taxon>
        <taxon>Diptera</taxon>
        <taxon>Brachycera</taxon>
        <taxon>Muscomorpha</taxon>
        <taxon>Muscoidea</taxon>
        <taxon>Muscidae</taxon>
        <taxon>Haematobia</taxon>
    </lineage>
</organism>
<dbReference type="InterPro" id="IPR027417">
    <property type="entry name" value="P-loop_NTPase"/>
</dbReference>
<dbReference type="Gene3D" id="3.40.50.300">
    <property type="entry name" value="P-loop containing nucleotide triphosphate hydrolases"/>
    <property type="match status" value="1"/>
</dbReference>
<evidence type="ECO:0000256" key="2">
    <source>
        <dbReference type="ARBA" id="ARBA00022679"/>
    </source>
</evidence>
<keyword evidence="2 4" id="KW-0808">Transferase</keyword>
<dbReference type="AlphaFoldDB" id="A0A1L8EFU8"/>
<dbReference type="PANTHER" id="PTHR11783">
    <property type="entry name" value="SULFOTRANSFERASE SULT"/>
    <property type="match status" value="1"/>
</dbReference>
<feature type="domain" description="Sulfotransferase" evidence="3">
    <location>
        <begin position="48"/>
        <end position="301"/>
    </location>
</feature>
<protein>
    <submittedName>
        <fullName evidence="4">Putative estrogen sulfotransferase-like isoform x1</fullName>
    </submittedName>
</protein>
<evidence type="ECO:0000256" key="1">
    <source>
        <dbReference type="ARBA" id="ARBA00005771"/>
    </source>
</evidence>
<dbReference type="SUPFAM" id="SSF52540">
    <property type="entry name" value="P-loop containing nucleoside triphosphate hydrolases"/>
    <property type="match status" value="1"/>
</dbReference>
<name>A0A1L8EFU8_HAEIR</name>
<reference evidence="4" key="1">
    <citation type="submission" date="2017-01" db="EMBL/GenBank/DDBJ databases">
        <title>An insight into the sialome and mialome of the horn fly, Haematobia irritans.</title>
        <authorList>
            <person name="Breijo M."/>
            <person name="Boiani M."/>
            <person name="Ures X."/>
            <person name="Rocha S."/>
            <person name="Sequeira M."/>
            <person name="Ribeiro J.M."/>
        </authorList>
    </citation>
    <scope>NUCLEOTIDE SEQUENCE</scope>
</reference>
<proteinExistence type="inferred from homology"/>
<comment type="similarity">
    <text evidence="1">Belongs to the sulfotransferase 1 family.</text>
</comment>
<evidence type="ECO:0000259" key="3">
    <source>
        <dbReference type="Pfam" id="PF00685"/>
    </source>
</evidence>